<evidence type="ECO:0000313" key="2">
    <source>
        <dbReference type="Proteomes" id="UP000243255"/>
    </source>
</evidence>
<evidence type="ECO:0000313" key="1">
    <source>
        <dbReference type="EMBL" id="SHH52177.1"/>
    </source>
</evidence>
<sequence length="63" mass="7600">MDDFSKLKELYEDGYRCIYHDSTDQNYTIYLKNFDTESSQVVELNNDSDFSQFKDYIGSLRMY</sequence>
<dbReference type="EMBL" id="FQWX01000067">
    <property type="protein sequence ID" value="SHH52177.1"/>
    <property type="molecule type" value="Genomic_DNA"/>
</dbReference>
<dbReference type="OrthoDB" id="2062385at2"/>
<dbReference type="AlphaFoldDB" id="A0A1M5TN19"/>
<gene>
    <name evidence="1" type="ORF">SAMN04488530_1674</name>
</gene>
<name>A0A1M5TN19_9FIRM</name>
<protein>
    <submittedName>
        <fullName evidence="1">Uncharacterized protein</fullName>
    </submittedName>
</protein>
<keyword evidence="2" id="KW-1185">Reference proteome</keyword>
<organism evidence="1 2">
    <name type="scientific">Asaccharospora irregularis DSM 2635</name>
    <dbReference type="NCBI Taxonomy" id="1121321"/>
    <lineage>
        <taxon>Bacteria</taxon>
        <taxon>Bacillati</taxon>
        <taxon>Bacillota</taxon>
        <taxon>Clostridia</taxon>
        <taxon>Peptostreptococcales</taxon>
        <taxon>Peptostreptococcaceae</taxon>
        <taxon>Asaccharospora</taxon>
    </lineage>
</organism>
<dbReference type="RefSeq" id="WP_073127850.1">
    <property type="nucleotide sequence ID" value="NZ_BAABCH010000013.1"/>
</dbReference>
<dbReference type="Proteomes" id="UP000243255">
    <property type="component" value="Unassembled WGS sequence"/>
</dbReference>
<reference evidence="2" key="1">
    <citation type="submission" date="2016-11" db="EMBL/GenBank/DDBJ databases">
        <authorList>
            <person name="Varghese N."/>
            <person name="Submissions S."/>
        </authorList>
    </citation>
    <scope>NUCLEOTIDE SEQUENCE [LARGE SCALE GENOMIC DNA]</scope>
    <source>
        <strain evidence="2">DSM 2635</strain>
    </source>
</reference>
<accession>A0A1M5TN19</accession>
<proteinExistence type="predicted"/>